<proteinExistence type="predicted"/>
<dbReference type="Gene3D" id="1.20.1260.100">
    <property type="entry name" value="TspO/MBR protein"/>
    <property type="match status" value="1"/>
</dbReference>
<keyword evidence="1" id="KW-1133">Transmembrane helix</keyword>
<feature type="transmembrane region" description="Helical" evidence="1">
    <location>
        <begin position="49"/>
        <end position="69"/>
    </location>
</feature>
<feature type="transmembrane region" description="Helical" evidence="1">
    <location>
        <begin position="177"/>
        <end position="195"/>
    </location>
</feature>
<keyword evidence="1" id="KW-0472">Membrane</keyword>
<feature type="transmembrane region" description="Helical" evidence="1">
    <location>
        <begin position="145"/>
        <end position="165"/>
    </location>
</feature>
<sequence>MNTRNTYRMWNIFGLLAVLAANALAQFLPLNNKTTAELSDKHPVLITPAGYAFSIWSLIYVLLIGFVIYQLGTRSGASAKNIGPWFFVSCLFNVAWIFAWHYEYVTTSVFIMIALLLSLIIVYQKIRSASSSPSTGERLWVRLPFSLYLGWISVASIVNITIGLSNAGWERFGLSEVTWTIVLLIIAFVLALIIGSVYRDSFYVLVFVWAFVAIALKQKDYTDIYTTAMVGAIFLGIFAIYVLLRRRKPSKW</sequence>
<evidence type="ECO:0008006" key="4">
    <source>
        <dbReference type="Google" id="ProtNLM"/>
    </source>
</evidence>
<dbReference type="InterPro" id="IPR038330">
    <property type="entry name" value="TspO/MBR-related_sf"/>
</dbReference>
<evidence type="ECO:0000256" key="1">
    <source>
        <dbReference type="SAM" id="Phobius"/>
    </source>
</evidence>
<keyword evidence="3" id="KW-1185">Reference proteome</keyword>
<dbReference type="RefSeq" id="WP_229750363.1">
    <property type="nucleotide sequence ID" value="NZ_BMHP01000002.1"/>
</dbReference>
<feature type="transmembrane region" description="Helical" evidence="1">
    <location>
        <begin position="224"/>
        <end position="244"/>
    </location>
</feature>
<feature type="transmembrane region" description="Helical" evidence="1">
    <location>
        <begin position="81"/>
        <end position="99"/>
    </location>
</feature>
<evidence type="ECO:0000313" key="3">
    <source>
        <dbReference type="Proteomes" id="UP000612456"/>
    </source>
</evidence>
<feature type="transmembrane region" description="Helical" evidence="1">
    <location>
        <begin position="105"/>
        <end position="124"/>
    </location>
</feature>
<name>A0A916Z508_9BACL</name>
<comment type="caution">
    <text evidence="2">The sequence shown here is derived from an EMBL/GenBank/DDBJ whole genome shotgun (WGS) entry which is preliminary data.</text>
</comment>
<organism evidence="2 3">
    <name type="scientific">Paenibacillus nasutitermitis</name>
    <dbReference type="NCBI Taxonomy" id="1652958"/>
    <lineage>
        <taxon>Bacteria</taxon>
        <taxon>Bacillati</taxon>
        <taxon>Bacillota</taxon>
        <taxon>Bacilli</taxon>
        <taxon>Bacillales</taxon>
        <taxon>Paenibacillaceae</taxon>
        <taxon>Paenibacillus</taxon>
    </lineage>
</organism>
<evidence type="ECO:0000313" key="2">
    <source>
        <dbReference type="EMBL" id="GGD76462.1"/>
    </source>
</evidence>
<dbReference type="PANTHER" id="PTHR33802">
    <property type="entry name" value="SI:CH211-161H7.5-RELATED"/>
    <property type="match status" value="1"/>
</dbReference>
<accession>A0A916Z508</accession>
<reference evidence="2" key="2">
    <citation type="submission" date="2020-09" db="EMBL/GenBank/DDBJ databases">
        <authorList>
            <person name="Sun Q."/>
            <person name="Zhou Y."/>
        </authorList>
    </citation>
    <scope>NUCLEOTIDE SEQUENCE</scope>
    <source>
        <strain evidence="2">CGMCC 1.15178</strain>
    </source>
</reference>
<dbReference type="PANTHER" id="PTHR33802:SF1">
    <property type="entry name" value="XK-RELATED PROTEIN"/>
    <property type="match status" value="1"/>
</dbReference>
<dbReference type="Proteomes" id="UP000612456">
    <property type="component" value="Unassembled WGS sequence"/>
</dbReference>
<dbReference type="EMBL" id="BMHP01000002">
    <property type="protein sequence ID" value="GGD76462.1"/>
    <property type="molecule type" value="Genomic_DNA"/>
</dbReference>
<reference evidence="2" key="1">
    <citation type="journal article" date="2014" name="Int. J. Syst. Evol. Microbiol.">
        <title>Complete genome sequence of Corynebacterium casei LMG S-19264T (=DSM 44701T), isolated from a smear-ripened cheese.</title>
        <authorList>
            <consortium name="US DOE Joint Genome Institute (JGI-PGF)"/>
            <person name="Walter F."/>
            <person name="Albersmeier A."/>
            <person name="Kalinowski J."/>
            <person name="Ruckert C."/>
        </authorList>
    </citation>
    <scope>NUCLEOTIDE SEQUENCE</scope>
    <source>
        <strain evidence="2">CGMCC 1.15178</strain>
    </source>
</reference>
<keyword evidence="1" id="KW-0812">Transmembrane</keyword>
<feature type="transmembrane region" description="Helical" evidence="1">
    <location>
        <begin position="202"/>
        <end position="218"/>
    </location>
</feature>
<dbReference type="AlphaFoldDB" id="A0A916Z508"/>
<protein>
    <recommendedName>
        <fullName evidence="4">Tryptophan-rich sensory protein</fullName>
    </recommendedName>
</protein>
<gene>
    <name evidence="2" type="ORF">GCM10010911_38170</name>
</gene>